<dbReference type="InterPro" id="IPR001851">
    <property type="entry name" value="ABC_transp_permease"/>
</dbReference>
<keyword evidence="3" id="KW-1003">Cell membrane</keyword>
<dbReference type="CDD" id="cd06582">
    <property type="entry name" value="TM_PBP1_LivH_like"/>
    <property type="match status" value="1"/>
</dbReference>
<evidence type="ECO:0000256" key="9">
    <source>
        <dbReference type="ARBA" id="ARBA00037998"/>
    </source>
</evidence>
<dbReference type="AlphaFoldDB" id="A0AAE3T1E4"/>
<name>A0AAE3T1E4_9BURK</name>
<feature type="transmembrane region" description="Helical" evidence="10">
    <location>
        <begin position="113"/>
        <end position="134"/>
    </location>
</feature>
<dbReference type="GO" id="GO:0005886">
    <property type="term" value="C:plasma membrane"/>
    <property type="evidence" value="ECO:0007669"/>
    <property type="project" value="UniProtKB-SubCell"/>
</dbReference>
<dbReference type="GO" id="GO:0015190">
    <property type="term" value="F:L-leucine transmembrane transporter activity"/>
    <property type="evidence" value="ECO:0007669"/>
    <property type="project" value="TreeGrafter"/>
</dbReference>
<organism evidence="11 12">
    <name type="scientific">Xenophilus arseniciresistens</name>
    <dbReference type="NCBI Taxonomy" id="1283306"/>
    <lineage>
        <taxon>Bacteria</taxon>
        <taxon>Pseudomonadati</taxon>
        <taxon>Pseudomonadota</taxon>
        <taxon>Betaproteobacteria</taxon>
        <taxon>Burkholderiales</taxon>
        <taxon>Comamonadaceae</taxon>
        <taxon>Xenophilus</taxon>
    </lineage>
</organism>
<dbReference type="Pfam" id="PF02653">
    <property type="entry name" value="BPD_transp_2"/>
    <property type="match status" value="1"/>
</dbReference>
<evidence type="ECO:0000256" key="3">
    <source>
        <dbReference type="ARBA" id="ARBA00022475"/>
    </source>
</evidence>
<feature type="transmembrane region" description="Helical" evidence="10">
    <location>
        <begin position="162"/>
        <end position="179"/>
    </location>
</feature>
<comment type="similarity">
    <text evidence="9">Belongs to the binding-protein-dependent transport system permease family. LivHM subfamily.</text>
</comment>
<accession>A0AAE3T1E4</accession>
<keyword evidence="8 10" id="KW-0472">Membrane</keyword>
<feature type="transmembrane region" description="Helical" evidence="10">
    <location>
        <begin position="241"/>
        <end position="267"/>
    </location>
</feature>
<feature type="transmembrane region" description="Helical" evidence="10">
    <location>
        <begin position="273"/>
        <end position="297"/>
    </location>
</feature>
<dbReference type="GO" id="GO:0042941">
    <property type="term" value="P:D-alanine transmembrane transport"/>
    <property type="evidence" value="ECO:0007669"/>
    <property type="project" value="TreeGrafter"/>
</dbReference>
<feature type="transmembrane region" description="Helical" evidence="10">
    <location>
        <begin position="40"/>
        <end position="59"/>
    </location>
</feature>
<evidence type="ECO:0000256" key="2">
    <source>
        <dbReference type="ARBA" id="ARBA00022448"/>
    </source>
</evidence>
<dbReference type="GO" id="GO:0015192">
    <property type="term" value="F:L-phenylalanine transmembrane transporter activity"/>
    <property type="evidence" value="ECO:0007669"/>
    <property type="project" value="TreeGrafter"/>
</dbReference>
<dbReference type="PANTHER" id="PTHR11795">
    <property type="entry name" value="BRANCHED-CHAIN AMINO ACID TRANSPORT SYSTEM PERMEASE PROTEIN LIVH"/>
    <property type="match status" value="1"/>
</dbReference>
<feature type="transmembrane region" description="Helical" evidence="10">
    <location>
        <begin position="79"/>
        <end position="101"/>
    </location>
</feature>
<keyword evidence="12" id="KW-1185">Reference proteome</keyword>
<evidence type="ECO:0000256" key="4">
    <source>
        <dbReference type="ARBA" id="ARBA00022519"/>
    </source>
</evidence>
<keyword evidence="4" id="KW-0997">Cell inner membrane</keyword>
<dbReference type="GO" id="GO:0005304">
    <property type="term" value="F:L-valine transmembrane transporter activity"/>
    <property type="evidence" value="ECO:0007669"/>
    <property type="project" value="TreeGrafter"/>
</dbReference>
<protein>
    <submittedName>
        <fullName evidence="11">Branched-chain amino acid ABC transporter permease</fullName>
    </submittedName>
</protein>
<gene>
    <name evidence="11" type="ORF">PGB34_19135</name>
</gene>
<evidence type="ECO:0000256" key="10">
    <source>
        <dbReference type="SAM" id="Phobius"/>
    </source>
</evidence>
<comment type="subcellular location">
    <subcellularLocation>
        <location evidence="1">Cell membrane</location>
        <topology evidence="1">Multi-pass membrane protein</topology>
    </subcellularLocation>
</comment>
<evidence type="ECO:0000256" key="6">
    <source>
        <dbReference type="ARBA" id="ARBA00022970"/>
    </source>
</evidence>
<dbReference type="InterPro" id="IPR052157">
    <property type="entry name" value="BCAA_transport_permease"/>
</dbReference>
<evidence type="ECO:0000313" key="11">
    <source>
        <dbReference type="EMBL" id="MDA7418490.1"/>
    </source>
</evidence>
<dbReference type="PANTHER" id="PTHR11795:SF371">
    <property type="entry name" value="HIGH-AFFINITY BRANCHED-CHAIN AMINO ACID TRANSPORT SYSTEM PERMEASE PROTEIN LIVH"/>
    <property type="match status" value="1"/>
</dbReference>
<comment type="caution">
    <text evidence="11">The sequence shown here is derived from an EMBL/GenBank/DDBJ whole genome shotgun (WGS) entry which is preliminary data.</text>
</comment>
<evidence type="ECO:0000256" key="1">
    <source>
        <dbReference type="ARBA" id="ARBA00004651"/>
    </source>
</evidence>
<dbReference type="EMBL" id="JAQIPB010000010">
    <property type="protein sequence ID" value="MDA7418490.1"/>
    <property type="molecule type" value="Genomic_DNA"/>
</dbReference>
<evidence type="ECO:0000313" key="12">
    <source>
        <dbReference type="Proteomes" id="UP001212602"/>
    </source>
</evidence>
<evidence type="ECO:0000256" key="8">
    <source>
        <dbReference type="ARBA" id="ARBA00023136"/>
    </source>
</evidence>
<keyword evidence="5 10" id="KW-0812">Transmembrane</keyword>
<dbReference type="GO" id="GO:0015188">
    <property type="term" value="F:L-isoleucine transmembrane transporter activity"/>
    <property type="evidence" value="ECO:0007669"/>
    <property type="project" value="TreeGrafter"/>
</dbReference>
<evidence type="ECO:0000256" key="7">
    <source>
        <dbReference type="ARBA" id="ARBA00022989"/>
    </source>
</evidence>
<dbReference type="GO" id="GO:1903806">
    <property type="term" value="P:L-isoleucine import across plasma membrane"/>
    <property type="evidence" value="ECO:0007669"/>
    <property type="project" value="TreeGrafter"/>
</dbReference>
<keyword evidence="2" id="KW-0813">Transport</keyword>
<dbReference type="RefSeq" id="WP_271429706.1">
    <property type="nucleotide sequence ID" value="NZ_JAQIPB010000010.1"/>
</dbReference>
<keyword evidence="7 10" id="KW-1133">Transmembrane helix</keyword>
<reference evidence="11" key="1">
    <citation type="submission" date="2023-01" db="EMBL/GenBank/DDBJ databases">
        <title>Xenophilus mangrovi sp. nov., isolated from soil of Mangrove nature reserve.</title>
        <authorList>
            <person name="Xu S."/>
            <person name="Liu Z."/>
            <person name="Xu Y."/>
        </authorList>
    </citation>
    <scope>NUCLEOTIDE SEQUENCE</scope>
    <source>
        <strain evidence="11">YW8</strain>
    </source>
</reference>
<dbReference type="GO" id="GO:0015808">
    <property type="term" value="P:L-alanine transport"/>
    <property type="evidence" value="ECO:0007669"/>
    <property type="project" value="TreeGrafter"/>
</dbReference>
<evidence type="ECO:0000256" key="5">
    <source>
        <dbReference type="ARBA" id="ARBA00022692"/>
    </source>
</evidence>
<keyword evidence="6" id="KW-0029">Amino-acid transport</keyword>
<feature type="transmembrane region" description="Helical" evidence="10">
    <location>
        <begin position="213"/>
        <end position="229"/>
    </location>
</feature>
<proteinExistence type="inferred from homology"/>
<sequence length="309" mass="32296">MIAQALVDGVLSGAIVALGAIGVTFSLSILRFANFSHGDLLGVGGYAALFVLAMLAGAAGGADSAWNLPLGPFSFGWGLPLALAFAMALAVAVSLLLDALVYRRLRQRSADPLTLVFASFGLALVLRNTVLLLFGPDAHNYSSEIQMAVRLPGPVLVMPDQLLVFCITLAVLGALWFFLQRTRHGIAMRSVAENPVLSGIAGIDIAATVRMTWIVSSMLAALAGVFYGVTVQVRPEMGLNLLLPLFTAAILGGVGSVSGAVLGALLISLTENLVTLVIPSTYKPIVPFVLLLLVLYFRPSGLFAPKGGH</sequence>
<feature type="transmembrane region" description="Helical" evidence="10">
    <location>
        <begin position="12"/>
        <end position="33"/>
    </location>
</feature>
<dbReference type="Proteomes" id="UP001212602">
    <property type="component" value="Unassembled WGS sequence"/>
</dbReference>